<accession>A0A269ZG28</accession>
<organism evidence="2 4">
    <name type="scientific">Brevibacterium casei</name>
    <dbReference type="NCBI Taxonomy" id="33889"/>
    <lineage>
        <taxon>Bacteria</taxon>
        <taxon>Bacillati</taxon>
        <taxon>Actinomycetota</taxon>
        <taxon>Actinomycetes</taxon>
        <taxon>Micrococcales</taxon>
        <taxon>Brevibacteriaceae</taxon>
        <taxon>Brevibacterium</taxon>
    </lineage>
</organism>
<dbReference type="GO" id="GO:0016787">
    <property type="term" value="F:hydrolase activity"/>
    <property type="evidence" value="ECO:0007669"/>
    <property type="project" value="UniProtKB-KW"/>
</dbReference>
<keyword evidence="2" id="KW-0378">Hydrolase</keyword>
<protein>
    <submittedName>
        <fullName evidence="3">NUDIX domain</fullName>
    </submittedName>
    <submittedName>
        <fullName evidence="2">NUDIX hydrolase</fullName>
    </submittedName>
</protein>
<evidence type="ECO:0000259" key="1">
    <source>
        <dbReference type="PROSITE" id="PS51462"/>
    </source>
</evidence>
<evidence type="ECO:0000313" key="3">
    <source>
        <dbReference type="EMBL" id="VEW11801.1"/>
    </source>
</evidence>
<dbReference type="Proteomes" id="UP000216867">
    <property type="component" value="Unassembled WGS sequence"/>
</dbReference>
<dbReference type="EMBL" id="NCWY01000005">
    <property type="protein sequence ID" value="PAK95936.1"/>
    <property type="molecule type" value="Genomic_DNA"/>
</dbReference>
<dbReference type="EMBL" id="CAACXN010000014">
    <property type="protein sequence ID" value="VEW11801.1"/>
    <property type="molecule type" value="Genomic_DNA"/>
</dbReference>
<dbReference type="RefSeq" id="WP_095375825.1">
    <property type="nucleotide sequence ID" value="NZ_CAACXN010000014.1"/>
</dbReference>
<dbReference type="Proteomes" id="UP000386281">
    <property type="component" value="Unassembled WGS sequence"/>
</dbReference>
<dbReference type="AlphaFoldDB" id="A0A269ZG28"/>
<dbReference type="Pfam" id="PF00293">
    <property type="entry name" value="NUDIX"/>
    <property type="match status" value="1"/>
</dbReference>
<proteinExistence type="predicted"/>
<evidence type="ECO:0000313" key="4">
    <source>
        <dbReference type="Proteomes" id="UP000216867"/>
    </source>
</evidence>
<evidence type="ECO:0000313" key="2">
    <source>
        <dbReference type="EMBL" id="PAK95936.1"/>
    </source>
</evidence>
<sequence>MIDLDTARAEITGIVNAEAFAELFEHSGASALVREGTSEHVTASCLVIDPAAEAVLLNHHRKAGAWMQFGGHLEPGDASLREAARREALEESGIGSLSWVSPAPIDLDIHELAGDFGTCRRHFDVVYGAVAETADLPRVSEESIDVAWFPVGRLPEDLMPDLVERLPQLYRATAEVFAQGA</sequence>
<evidence type="ECO:0000313" key="5">
    <source>
        <dbReference type="Proteomes" id="UP000386281"/>
    </source>
</evidence>
<dbReference type="InterPro" id="IPR015797">
    <property type="entry name" value="NUDIX_hydrolase-like_dom_sf"/>
</dbReference>
<dbReference type="SUPFAM" id="SSF55811">
    <property type="entry name" value="Nudix"/>
    <property type="match status" value="1"/>
</dbReference>
<feature type="domain" description="Nudix hydrolase" evidence="1">
    <location>
        <begin position="38"/>
        <end position="171"/>
    </location>
</feature>
<dbReference type="CDD" id="cd03674">
    <property type="entry name" value="NUDIX_Hydrolase"/>
    <property type="match status" value="1"/>
</dbReference>
<name>A0A269ZG28_9MICO</name>
<reference evidence="3 5" key="2">
    <citation type="submission" date="2019-02" db="EMBL/GenBank/DDBJ databases">
        <authorList>
            <consortium name="Pathogen Informatics"/>
        </authorList>
    </citation>
    <scope>NUCLEOTIDE SEQUENCE [LARGE SCALE GENOMIC DNA]</scope>
    <source>
        <strain evidence="3 5">3012STDY7078520</strain>
    </source>
</reference>
<reference evidence="2 4" key="1">
    <citation type="submission" date="2017-04" db="EMBL/GenBank/DDBJ databases">
        <title>Kefir bacterial isolates.</title>
        <authorList>
            <person name="Kim Y."/>
            <person name="Blasche S."/>
            <person name="Patil K.R."/>
        </authorList>
    </citation>
    <scope>NUCLEOTIDE SEQUENCE [LARGE SCALE GENOMIC DNA]</scope>
    <source>
        <strain evidence="2 4">OG2</strain>
    </source>
</reference>
<gene>
    <name evidence="2" type="ORF">B8X04_06665</name>
    <name evidence="3" type="ORF">NCTC12391_00956</name>
</gene>
<dbReference type="Gene3D" id="3.90.79.10">
    <property type="entry name" value="Nucleoside Triphosphate Pyrophosphohydrolase"/>
    <property type="match status" value="1"/>
</dbReference>
<dbReference type="PROSITE" id="PS51462">
    <property type="entry name" value="NUDIX"/>
    <property type="match status" value="1"/>
</dbReference>
<dbReference type="InterPro" id="IPR000086">
    <property type="entry name" value="NUDIX_hydrolase_dom"/>
</dbReference>